<dbReference type="GeneID" id="5230156"/>
<keyword evidence="2" id="KW-0378">Hydrolase</keyword>
<dbReference type="EMBL" id="CH981534">
    <property type="protein sequence ID" value="EDK47466.1"/>
    <property type="molecule type" value="Genomic_DNA"/>
</dbReference>
<reference evidence="7 8" key="1">
    <citation type="journal article" date="2009" name="Nature">
        <title>Evolution of pathogenicity and sexual reproduction in eight Candida genomes.</title>
        <authorList>
            <person name="Butler G."/>
            <person name="Rasmussen M.D."/>
            <person name="Lin M.F."/>
            <person name="Santos M.A."/>
            <person name="Sakthikumar S."/>
            <person name="Munro C.A."/>
            <person name="Rheinbay E."/>
            <person name="Grabherr M."/>
            <person name="Forche A."/>
            <person name="Reedy J.L."/>
            <person name="Agrafioti I."/>
            <person name="Arnaud M.B."/>
            <person name="Bates S."/>
            <person name="Brown A.J."/>
            <person name="Brunke S."/>
            <person name="Costanzo M.C."/>
            <person name="Fitzpatrick D.A."/>
            <person name="de Groot P.W."/>
            <person name="Harris D."/>
            <person name="Hoyer L.L."/>
            <person name="Hube B."/>
            <person name="Klis F.M."/>
            <person name="Kodira C."/>
            <person name="Lennard N."/>
            <person name="Logue M.E."/>
            <person name="Martin R."/>
            <person name="Neiman A.M."/>
            <person name="Nikolaou E."/>
            <person name="Quail M.A."/>
            <person name="Quinn J."/>
            <person name="Santos M.C."/>
            <person name="Schmitzberger F.F."/>
            <person name="Sherlock G."/>
            <person name="Shah P."/>
            <person name="Silverstein K.A."/>
            <person name="Skrzypek M.S."/>
            <person name="Soll D."/>
            <person name="Staggs R."/>
            <person name="Stansfield I."/>
            <person name="Stumpf M.P."/>
            <person name="Sudbery P.E."/>
            <person name="Srikantha T."/>
            <person name="Zeng Q."/>
            <person name="Berman J."/>
            <person name="Berriman M."/>
            <person name="Heitman J."/>
            <person name="Gow N.A."/>
            <person name="Lorenz M.C."/>
            <person name="Birren B.W."/>
            <person name="Kellis M."/>
            <person name="Cuomo C.A."/>
        </authorList>
    </citation>
    <scope>NUCLEOTIDE SEQUENCE [LARGE SCALE GENOMIC DNA]</scope>
    <source>
        <strain evidence="8">ATCC 11503 / BCRC 21390 / CBS 2605 / JCM 1781 / NBRC 1676 / NRRL YB-4239</strain>
    </source>
</reference>
<dbReference type="SUPFAM" id="SSF52540">
    <property type="entry name" value="P-loop containing nucleoside triphosphate hydrolases"/>
    <property type="match status" value="3"/>
</dbReference>
<dbReference type="PIRSF" id="PIRSF039073">
    <property type="entry name" value="BRR2"/>
    <property type="match status" value="1"/>
</dbReference>
<dbReference type="CDD" id="cd18795">
    <property type="entry name" value="SF2_C_Ski2"/>
    <property type="match status" value="1"/>
</dbReference>
<dbReference type="Pfam" id="PF21188">
    <property type="entry name" value="BRR2_plug"/>
    <property type="match status" value="1"/>
</dbReference>
<evidence type="ECO:0000256" key="4">
    <source>
        <dbReference type="ARBA" id="ARBA00022840"/>
    </source>
</evidence>
<organism evidence="7 8">
    <name type="scientific">Lodderomyces elongisporus (strain ATCC 11503 / CBS 2605 / JCM 1781 / NBRC 1676 / NRRL YB-4239)</name>
    <name type="common">Yeast</name>
    <name type="synonym">Saccharomyces elongisporus</name>
    <dbReference type="NCBI Taxonomy" id="379508"/>
    <lineage>
        <taxon>Eukaryota</taxon>
        <taxon>Fungi</taxon>
        <taxon>Dikarya</taxon>
        <taxon>Ascomycota</taxon>
        <taxon>Saccharomycotina</taxon>
        <taxon>Pichiomycetes</taxon>
        <taxon>Debaryomycetaceae</taxon>
        <taxon>Candida/Lodderomyces clade</taxon>
        <taxon>Lodderomyces</taxon>
    </lineage>
</organism>
<dbReference type="GO" id="GO:0016787">
    <property type="term" value="F:hydrolase activity"/>
    <property type="evidence" value="ECO:0007669"/>
    <property type="project" value="UniProtKB-KW"/>
</dbReference>
<dbReference type="InterPro" id="IPR011545">
    <property type="entry name" value="DEAD/DEAH_box_helicase_dom"/>
</dbReference>
<dbReference type="SUPFAM" id="SSF46785">
    <property type="entry name" value="Winged helix' DNA-binding domain"/>
    <property type="match status" value="1"/>
</dbReference>
<keyword evidence="3" id="KW-0347">Helicase</keyword>
<dbReference type="OMA" id="WISCETE"/>
<dbReference type="Gene3D" id="1.10.10.10">
    <property type="entry name" value="Winged helix-like DNA-binding domain superfamily/Winged helix DNA-binding domain"/>
    <property type="match status" value="2"/>
</dbReference>
<dbReference type="VEuPathDB" id="FungiDB:LELG_05647"/>
<dbReference type="Gene3D" id="1.10.3380.10">
    <property type="entry name" value="Sec63 N-terminal domain-like domain"/>
    <property type="match status" value="2"/>
</dbReference>
<dbReference type="GO" id="GO:0003724">
    <property type="term" value="F:RNA helicase activity"/>
    <property type="evidence" value="ECO:0007669"/>
    <property type="project" value="EnsemblFungi"/>
</dbReference>
<dbReference type="SUPFAM" id="SSF158702">
    <property type="entry name" value="Sec63 N-terminal domain-like"/>
    <property type="match status" value="2"/>
</dbReference>
<dbReference type="InterPro" id="IPR027417">
    <property type="entry name" value="P-loop_NTPase"/>
</dbReference>
<dbReference type="InterPro" id="IPR057842">
    <property type="entry name" value="WH_MER3"/>
</dbReference>
<dbReference type="SMART" id="SM00382">
    <property type="entry name" value="AAA"/>
    <property type="match status" value="1"/>
</dbReference>
<evidence type="ECO:0000313" key="8">
    <source>
        <dbReference type="Proteomes" id="UP000001996"/>
    </source>
</evidence>
<protein>
    <submittedName>
        <fullName evidence="7">Uncharacterized protein</fullName>
    </submittedName>
</protein>
<dbReference type="Gene3D" id="1.10.150.20">
    <property type="entry name" value="5' to 3' exonuclease, C-terminal subdomain"/>
    <property type="match status" value="2"/>
</dbReference>
<dbReference type="Pfam" id="PF00270">
    <property type="entry name" value="DEAD"/>
    <property type="match status" value="2"/>
</dbReference>
<gene>
    <name evidence="7" type="ORF">LELG_05647</name>
</gene>
<sequence length="2016" mass="230583">MSEVHGELPKGDSLVNTNINTTTAATAATATAASAYKFEEAYDTFLTKIRSYLLDASPEIITSAVEILLEILGSDTINVTTKRKEINALLKIQVKDEELSQLIQLANLHNSFLHKHEIDQAGEKHHHQQQQQQQQQQIVTVDIEMDEEEDGNQLEGGEVYSKEVVELEDEEDEQVNDQKEDYDDSIERGVASQVAFNWQIFKSRMARIGIEIETVSKILSDKTIDASKVLKEKLKHLIEDSALVDKIVEDRWRIVFTKRLEENETTLSLKKIMKEMFLLRLYNLAMELIFTEKDQRHITQELTRRRFYEEKATELKVTLPEGTFQEKLPSYDIITVPPPLAKQKNVEKDELLPTSSLPAWAREVFPTNETTTFNRIQSKIYPKAFGSDENLLICAPTGAGKTNVAMLTMLRAISNHRFNDAINKDQFKIVYIAPLKALVLEQVREFQRRLTPVFGLVVNELTGDASLSQQQIKETNVLITTPEKWDIITRENHEYLSLIKLVIIDEIHLLHDQRGPVLESIIARINRDQENEVRIVGLSATLPNYNDVAKFIGANEEGIFYFDLSYRPCPLEQKFVVIKDQKALKKRLAIDEACYDLVHKTLKQNHQLIVFVHLRNETVSTAEYLINRLLDQELDLNLVAEDSTREILSQESAQVTNAKLQRILGSGIGAHHAGLSKEERTLVEDLFAQGHLKVLVSTATLAWGVNLPAHTVIIKGTEVYSPESGSWMQLSPQDVFQMLGRAGRPRYDKNGEGVIITTQDEIQYYLAILNQQYPIESQMLNKLIDSMNAEVVRGSIKTLESAVDWLGHTYLYVRMLQLPSLYMLGGNGNGIGKGKRDDPSLYVKRAEMAHVALTVLQRCRLIEYDNGLVKATELGKIASYHYISYQTINRYNSLLKPWHKESDIIRVFAQSDEFQLLPVRREERLEISKLMEKCPFPIREPPIEPVAKISILFQTYISRLHLEGYALIADMIYIKQSADRLLHALYELAILKKWSSLAKYTLELAKMAKQRMWLCDSPLRQFGSLVPRDIIRASESSHLPWLQYFNLTTEELAEVLYLKGGNARLAMQYISSFPKIEIVDYAVQPISDEFMRIKVEVRPEWDWIWEVHGRQEVFEVILEDCNGLRLLLHRQVFVRQLQIGENRILEFHVPLSKPLSPNLILSFVSAKWVNCTWKTAIVTDLTIPKDKSYYTARTNQLDDAHVHEFENIPPVFSQEVYDIICDEDQQNCFIGINQGQEKLHVPDLAISRHLQQSNGRAVYITSKQTSIDQYVQRFAKSNEANIFKLTGDLKIDVQGYNKSQIIVGKPEYFYSLVRRWKTLKSVRSIGLLILDDLHLMEANPVYEFLLTRVRLLRSQYSHETSLRLVAISYPLMDVRDVCTWLDIKKANIVNFPASVREHDILQIDLTIDDNSNVNGSDDGEHEYLNDVPSYIEMGKKVLIYANSNEMALKIAKQSAFNFKAGIDAQKFVDKVKSVQLKAFLKDAGVALYLNTFSDLDKKIAKHLFANGTVSVLIATRESEDFSILADVVMIDKTQYLDNYEHREIDYNVTTIFDMIGSCLSLQNDGHIYMQTSSEMVNYYLSFINTGIMVESQLRSHVHEFFIAGIVDKLLRQRAECLDLLTHSFFYRRLLSNPSYYNCKDISSDGLSEYLSMIIESVVDDLVQNGFIEEKGDESSSDDDDDDNEEEEDNLQFATLNKALIASHYGLSYDTLNFFGGLSEASKLKDILLALANAVEFENIPIRNGEDKLLTSLAKKMPIKLNGGTQVNITPFTKVFILIQAFISRVKFPDTLRFDVEKILEVLMSKLLNACIDMLSGEGHLNAMLLMDLSQMITQRTWSFENHLRQIPHFDNEALLKRCKEHNVTSVYDIMSLEDDERDEVLQIPEDDERLNDVAAFVNKYPNVKLTYDLQKTSVEVDESVLLSVSLERDEEMESLEVVSNGLPILKTENWWIVVGVPSSGQSQLYAIKKCQISQLEQTFNIEFNVPTVGEHKLTCWVICDSYLDADKEANFTISIV</sequence>
<name>A5E7Q8_LODEL</name>
<dbReference type="STRING" id="379508.A5E7Q8"/>
<dbReference type="HOGENOM" id="CLU_000335_1_0_1"/>
<evidence type="ECO:0000256" key="1">
    <source>
        <dbReference type="ARBA" id="ARBA00022741"/>
    </source>
</evidence>
<dbReference type="PANTHER" id="PTHR47961:SF4">
    <property type="entry name" value="ACTIVATING SIGNAL COINTEGRATOR 1 COMPLEX SUBUNIT 3"/>
    <property type="match status" value="1"/>
</dbReference>
<dbReference type="SUPFAM" id="SSF81296">
    <property type="entry name" value="E set domains"/>
    <property type="match status" value="1"/>
</dbReference>
<dbReference type="InterPro" id="IPR050474">
    <property type="entry name" value="Hel308_SKI2-like"/>
</dbReference>
<dbReference type="InterPro" id="IPR004179">
    <property type="entry name" value="Sec63-dom"/>
</dbReference>
<dbReference type="FunFam" id="3.40.50.300:FF:000062">
    <property type="entry name" value="U5 small nuclear ribonucleoprotein helicase"/>
    <property type="match status" value="1"/>
</dbReference>
<dbReference type="PROSITE" id="PS51194">
    <property type="entry name" value="HELICASE_CTER"/>
    <property type="match status" value="1"/>
</dbReference>
<dbReference type="Pfam" id="PF00271">
    <property type="entry name" value="Helicase_C"/>
    <property type="match status" value="1"/>
</dbReference>
<dbReference type="GO" id="GO:0000388">
    <property type="term" value="P:spliceosome conformational change to release U4 (or U4atac) and U1 (or U11)"/>
    <property type="evidence" value="ECO:0007669"/>
    <property type="project" value="EnsemblFungi"/>
</dbReference>
<evidence type="ECO:0000256" key="3">
    <source>
        <dbReference type="ARBA" id="ARBA00022806"/>
    </source>
</evidence>
<evidence type="ECO:0000256" key="2">
    <source>
        <dbReference type="ARBA" id="ARBA00022801"/>
    </source>
</evidence>
<keyword evidence="1" id="KW-0547">Nucleotide-binding</keyword>
<dbReference type="GO" id="GO:0042802">
    <property type="term" value="F:identical protein binding"/>
    <property type="evidence" value="ECO:0007669"/>
    <property type="project" value="EnsemblFungi"/>
</dbReference>
<dbReference type="InterPro" id="IPR014756">
    <property type="entry name" value="Ig_E-set"/>
</dbReference>
<dbReference type="GO" id="GO:0003676">
    <property type="term" value="F:nucleic acid binding"/>
    <property type="evidence" value="ECO:0007669"/>
    <property type="project" value="InterPro"/>
</dbReference>
<dbReference type="InterPro" id="IPR048863">
    <property type="entry name" value="BRR2_plug"/>
</dbReference>
<dbReference type="Pfam" id="PF23445">
    <property type="entry name" value="WHD_SNRNP200"/>
    <property type="match status" value="2"/>
</dbReference>
<dbReference type="GO" id="GO:0000974">
    <property type="term" value="C:Prp19 complex"/>
    <property type="evidence" value="ECO:0007669"/>
    <property type="project" value="EnsemblFungi"/>
</dbReference>
<keyword evidence="4" id="KW-0067">ATP-binding</keyword>
<dbReference type="SMART" id="SM00973">
    <property type="entry name" value="Sec63"/>
    <property type="match status" value="2"/>
</dbReference>
<evidence type="ECO:0000313" key="7">
    <source>
        <dbReference type="EMBL" id="EDK47466.1"/>
    </source>
</evidence>
<dbReference type="Gene3D" id="2.60.40.150">
    <property type="entry name" value="C2 domain"/>
    <property type="match status" value="2"/>
</dbReference>
<dbReference type="PROSITE" id="PS51192">
    <property type="entry name" value="HELICASE_ATP_BIND_1"/>
    <property type="match status" value="1"/>
</dbReference>
<dbReference type="InterPro" id="IPR036388">
    <property type="entry name" value="WH-like_DNA-bd_sf"/>
</dbReference>
<dbReference type="GO" id="GO:0005682">
    <property type="term" value="C:U5 snRNP"/>
    <property type="evidence" value="ECO:0007669"/>
    <property type="project" value="EnsemblFungi"/>
</dbReference>
<proteinExistence type="predicted"/>
<dbReference type="GO" id="GO:0005524">
    <property type="term" value="F:ATP binding"/>
    <property type="evidence" value="ECO:0007669"/>
    <property type="project" value="UniProtKB-KW"/>
</dbReference>
<dbReference type="InterPro" id="IPR036390">
    <property type="entry name" value="WH_DNA-bd_sf"/>
</dbReference>
<dbReference type="GO" id="GO:0046540">
    <property type="term" value="C:U4/U6 x U5 tri-snRNP complex"/>
    <property type="evidence" value="ECO:0007669"/>
    <property type="project" value="EnsemblFungi"/>
</dbReference>
<dbReference type="FunFam" id="1.10.3380.10:FF:000001">
    <property type="entry name" value="U5 small nuclear ribonucleoprotein helicase"/>
    <property type="match status" value="1"/>
</dbReference>
<dbReference type="SMART" id="SM00490">
    <property type="entry name" value="HELICc"/>
    <property type="match status" value="1"/>
</dbReference>
<feature type="domain" description="Helicase C-terminal" evidence="6">
    <location>
        <begin position="570"/>
        <end position="807"/>
    </location>
</feature>
<dbReference type="Gene3D" id="3.40.50.300">
    <property type="entry name" value="P-loop containing nucleotide triphosphate hydrolases"/>
    <property type="match status" value="4"/>
</dbReference>
<feature type="domain" description="Helicase ATP-binding" evidence="5">
    <location>
        <begin position="382"/>
        <end position="560"/>
    </location>
</feature>
<dbReference type="FunFam" id="3.40.50.300:FF:003287">
    <property type="entry name" value="U5 small nuclear ribonucleoprotein 200 kDa helicase"/>
    <property type="match status" value="1"/>
</dbReference>
<dbReference type="Pfam" id="PF02889">
    <property type="entry name" value="Sec63"/>
    <property type="match status" value="2"/>
</dbReference>
<dbReference type="OrthoDB" id="5575at2759"/>
<accession>A5E7Q8</accession>
<dbReference type="InParanoid" id="A5E7Q8"/>
<dbReference type="Proteomes" id="UP000001996">
    <property type="component" value="Unassembled WGS sequence"/>
</dbReference>
<evidence type="ECO:0000259" key="6">
    <source>
        <dbReference type="PROSITE" id="PS51194"/>
    </source>
</evidence>
<dbReference type="InterPro" id="IPR003593">
    <property type="entry name" value="AAA+_ATPase"/>
</dbReference>
<dbReference type="eggNOG" id="KOG0951">
    <property type="taxonomic scope" value="Eukaryota"/>
</dbReference>
<dbReference type="FunCoup" id="A5E7Q8">
    <property type="interactions" value="1263"/>
</dbReference>
<dbReference type="InterPro" id="IPR001650">
    <property type="entry name" value="Helicase_C-like"/>
</dbReference>
<keyword evidence="8" id="KW-1185">Reference proteome</keyword>
<dbReference type="KEGG" id="lel:PVL30_004404"/>
<dbReference type="FunFam" id="1.10.10.10:FF:000024">
    <property type="entry name" value="U5 small nuclear ribonucleoprotein helicase"/>
    <property type="match status" value="1"/>
</dbReference>
<dbReference type="InterPro" id="IPR014001">
    <property type="entry name" value="Helicase_ATP-bd"/>
</dbReference>
<dbReference type="SMART" id="SM00487">
    <property type="entry name" value="DEXDc"/>
    <property type="match status" value="1"/>
</dbReference>
<dbReference type="InterPro" id="IPR035892">
    <property type="entry name" value="C2_domain_sf"/>
</dbReference>
<dbReference type="PANTHER" id="PTHR47961">
    <property type="entry name" value="DNA POLYMERASE THETA, PUTATIVE (AFU_ORTHOLOGUE AFUA_1G05260)-RELATED"/>
    <property type="match status" value="1"/>
</dbReference>
<evidence type="ECO:0000259" key="5">
    <source>
        <dbReference type="PROSITE" id="PS51192"/>
    </source>
</evidence>